<reference evidence="1" key="1">
    <citation type="submission" date="2020-01" db="EMBL/GenBank/DDBJ databases">
        <authorList>
            <person name="Meier V. D."/>
            <person name="Meier V D."/>
        </authorList>
    </citation>
    <scope>NUCLEOTIDE SEQUENCE</scope>
    <source>
        <strain evidence="1">HLG_WM_MAG_10</strain>
    </source>
</reference>
<proteinExistence type="predicted"/>
<name>A0A6S6U769_9BACT</name>
<organism evidence="1">
    <name type="scientific">uncultured Aureispira sp</name>
    <dbReference type="NCBI Taxonomy" id="1331704"/>
    <lineage>
        <taxon>Bacteria</taxon>
        <taxon>Pseudomonadati</taxon>
        <taxon>Bacteroidota</taxon>
        <taxon>Saprospiria</taxon>
        <taxon>Saprospirales</taxon>
        <taxon>Saprospiraceae</taxon>
        <taxon>Aureispira</taxon>
        <taxon>environmental samples</taxon>
    </lineage>
</organism>
<evidence type="ECO:0000313" key="1">
    <source>
        <dbReference type="EMBL" id="CAA6826107.1"/>
    </source>
</evidence>
<dbReference type="EMBL" id="CACVAQ010000375">
    <property type="protein sequence ID" value="CAA6826107.1"/>
    <property type="molecule type" value="Genomic_DNA"/>
</dbReference>
<sequence length="36" mass="4224">MANELLDFEAPLYSKYEKFLNDLEAIPSYLKLLFIA</sequence>
<dbReference type="AlphaFoldDB" id="A0A6S6U769"/>
<accession>A0A6S6U769</accession>
<gene>
    <name evidence="1" type="ORF">HELGO_WM20527</name>
</gene>
<protein>
    <submittedName>
        <fullName evidence="1">Uncharacterized protein</fullName>
    </submittedName>
</protein>
<feature type="non-terminal residue" evidence="1">
    <location>
        <position position="36"/>
    </location>
</feature>